<accession>A0A1G5SF91</accession>
<dbReference type="InterPro" id="IPR031939">
    <property type="entry name" value="Adhesin_E-like"/>
</dbReference>
<feature type="signal peptide" evidence="1">
    <location>
        <begin position="1"/>
        <end position="19"/>
    </location>
</feature>
<keyword evidence="4" id="KW-1185">Reference proteome</keyword>
<reference evidence="3 4" key="1">
    <citation type="submission" date="2016-10" db="EMBL/GenBank/DDBJ databases">
        <authorList>
            <person name="de Groot N.N."/>
        </authorList>
    </citation>
    <scope>NUCLEOTIDE SEQUENCE [LARGE SCALE GENOMIC DNA]</scope>
    <source>
        <strain evidence="3">1</strain>
    </source>
</reference>
<feature type="domain" description="Surface-adhesin protein E-like" evidence="2">
    <location>
        <begin position="21"/>
        <end position="129"/>
    </location>
</feature>
<dbReference type="Proteomes" id="UP000198729">
    <property type="component" value="Unassembled WGS sequence"/>
</dbReference>
<dbReference type="OrthoDB" id="8536864at2"/>
<organism evidence="3 4">
    <name type="scientific">Nitrosomonas mobilis</name>
    <dbReference type="NCBI Taxonomy" id="51642"/>
    <lineage>
        <taxon>Bacteria</taxon>
        <taxon>Pseudomonadati</taxon>
        <taxon>Pseudomonadota</taxon>
        <taxon>Betaproteobacteria</taxon>
        <taxon>Nitrosomonadales</taxon>
        <taxon>Nitrosomonadaceae</taxon>
        <taxon>Nitrosomonas</taxon>
    </lineage>
</organism>
<sequence>MKKILLTLLLIMTTTDTMAEWTRVGEGDQESDYTVYADLVSASKAADKVKMWILLDYRAEQKASGVNFLSKTIRYEYDCRGKHARVLAFKLFSWNMERGKLIRSYSQPQAWKVAQPGSVDETMWKIACEN</sequence>
<evidence type="ECO:0000259" key="2">
    <source>
        <dbReference type="Pfam" id="PF16747"/>
    </source>
</evidence>
<dbReference type="RefSeq" id="WP_090286374.1">
    <property type="nucleotide sequence ID" value="NZ_FMWO01000049.1"/>
</dbReference>
<dbReference type="EMBL" id="FMWO01000049">
    <property type="protein sequence ID" value="SCZ85782.1"/>
    <property type="molecule type" value="Genomic_DNA"/>
</dbReference>
<evidence type="ECO:0000313" key="3">
    <source>
        <dbReference type="EMBL" id="SCZ85782.1"/>
    </source>
</evidence>
<gene>
    <name evidence="3" type="ORF">NSMM_410017</name>
</gene>
<dbReference type="AlphaFoldDB" id="A0A1G5SF91"/>
<feature type="chain" id="PRO_5011431809" description="Surface-adhesin protein E-like domain-containing protein" evidence="1">
    <location>
        <begin position="20"/>
        <end position="130"/>
    </location>
</feature>
<proteinExistence type="predicted"/>
<evidence type="ECO:0000313" key="4">
    <source>
        <dbReference type="Proteomes" id="UP000198729"/>
    </source>
</evidence>
<evidence type="ECO:0000256" key="1">
    <source>
        <dbReference type="SAM" id="SignalP"/>
    </source>
</evidence>
<keyword evidence="1" id="KW-0732">Signal</keyword>
<protein>
    <recommendedName>
        <fullName evidence="2">Surface-adhesin protein E-like domain-containing protein</fullName>
    </recommendedName>
</protein>
<dbReference type="STRING" id="51642.NSMM_410017"/>
<dbReference type="Pfam" id="PF16747">
    <property type="entry name" value="Adhesin_E"/>
    <property type="match status" value="1"/>
</dbReference>
<name>A0A1G5SF91_9PROT</name>